<reference evidence="2" key="1">
    <citation type="submission" date="2021-02" db="EMBL/GenBank/DDBJ databases">
        <title>First Annotated Genome of the Yellow-green Alga Tribonema minus.</title>
        <authorList>
            <person name="Mahan K.M."/>
        </authorList>
    </citation>
    <scope>NUCLEOTIDE SEQUENCE</scope>
    <source>
        <strain evidence="2">UTEX B ZZ1240</strain>
    </source>
</reference>
<dbReference type="Proteomes" id="UP000664859">
    <property type="component" value="Unassembled WGS sequence"/>
</dbReference>
<accession>A0A836CMQ7</accession>
<keyword evidence="3" id="KW-1185">Reference proteome</keyword>
<sequence length="276" mass="29864">MEGVTANPPGGKGSSSESHRLSFHGSNYVITTSLLPSNDVLRVEAETEDGMDRWWGDFASSYVEDISRKTGNFKRFEVFVQMLSTALAQRSDSVFVDLLTYADLEALKARRAGGQAPAAPAAAAAARANTKRYLILTYAVEFDRVHYPLPLAHEDGASAEALQRVVRRLREDLAAARAAAAAQSESGGAADALRQENAQLRAQVQRLEDRAADALAAGGQDAALHRQLEDAVAAYEQLRAESAREIRRLKREAKERQAAAEADAQAAQREGVAMAR</sequence>
<organism evidence="2 3">
    <name type="scientific">Tribonema minus</name>
    <dbReference type="NCBI Taxonomy" id="303371"/>
    <lineage>
        <taxon>Eukaryota</taxon>
        <taxon>Sar</taxon>
        <taxon>Stramenopiles</taxon>
        <taxon>Ochrophyta</taxon>
        <taxon>PX clade</taxon>
        <taxon>Xanthophyceae</taxon>
        <taxon>Tribonematales</taxon>
        <taxon>Tribonemataceae</taxon>
        <taxon>Tribonema</taxon>
    </lineage>
</organism>
<gene>
    <name evidence="2" type="ORF">JKP88DRAFT_284635</name>
</gene>
<comment type="caution">
    <text evidence="2">The sequence shown here is derived from an EMBL/GenBank/DDBJ whole genome shotgun (WGS) entry which is preliminary data.</text>
</comment>
<dbReference type="OrthoDB" id="568137at2759"/>
<proteinExistence type="predicted"/>
<evidence type="ECO:0000256" key="1">
    <source>
        <dbReference type="SAM" id="MobiDB-lite"/>
    </source>
</evidence>
<evidence type="ECO:0000313" key="2">
    <source>
        <dbReference type="EMBL" id="KAG5192087.1"/>
    </source>
</evidence>
<evidence type="ECO:0000313" key="3">
    <source>
        <dbReference type="Proteomes" id="UP000664859"/>
    </source>
</evidence>
<feature type="compositionally biased region" description="Low complexity" evidence="1">
    <location>
        <begin position="259"/>
        <end position="270"/>
    </location>
</feature>
<dbReference type="AlphaFoldDB" id="A0A836CMQ7"/>
<feature type="region of interest" description="Disordered" evidence="1">
    <location>
        <begin position="251"/>
        <end position="276"/>
    </location>
</feature>
<dbReference type="CDD" id="cd22284">
    <property type="entry name" value="HD_CCDC61_N"/>
    <property type="match status" value="1"/>
</dbReference>
<name>A0A836CMQ7_9STRA</name>
<dbReference type="EMBL" id="JAFCMP010000010">
    <property type="protein sequence ID" value="KAG5192087.1"/>
    <property type="molecule type" value="Genomic_DNA"/>
</dbReference>
<dbReference type="InterPro" id="IPR049733">
    <property type="entry name" value="CCDC61_N"/>
</dbReference>
<protein>
    <submittedName>
        <fullName evidence="2">Uncharacterized protein</fullName>
    </submittedName>
</protein>